<proteinExistence type="predicted"/>
<keyword evidence="1" id="KW-1133">Transmembrane helix</keyword>
<dbReference type="GeneID" id="301340133"/>
<evidence type="ECO:0000256" key="1">
    <source>
        <dbReference type="SAM" id="Phobius"/>
    </source>
</evidence>
<dbReference type="KEGG" id="sog:RA178_13080"/>
<organism evidence="2">
    <name type="scientific">Shewanella oncorhynchi</name>
    <dbReference type="NCBI Taxonomy" id="2726434"/>
    <lineage>
        <taxon>Bacteria</taxon>
        <taxon>Pseudomonadati</taxon>
        <taxon>Pseudomonadota</taxon>
        <taxon>Gammaproteobacteria</taxon>
        <taxon>Alteromonadales</taxon>
        <taxon>Shewanellaceae</taxon>
        <taxon>Shewanella</taxon>
    </lineage>
</organism>
<dbReference type="Proteomes" id="UP001236800">
    <property type="component" value="Chromosome"/>
</dbReference>
<accession>A0AA50KA23</accession>
<name>A0AA50KA23_9GAMM</name>
<protein>
    <submittedName>
        <fullName evidence="2">Uncharacterized protein</fullName>
    </submittedName>
</protein>
<gene>
    <name evidence="2" type="ORF">RA178_13080</name>
</gene>
<reference evidence="2" key="1">
    <citation type="submission" date="2023-08" db="EMBL/GenBank/DDBJ databases">
        <title>Complete genome sequence of Shewanella oncorhynchi Z-P2, a siderophore putrebactin-producing bacterium.</title>
        <authorList>
            <person name="Zhang Y."/>
        </authorList>
    </citation>
    <scope>NUCLEOTIDE SEQUENCE</scope>
    <source>
        <strain evidence="2">Z-P2</strain>
    </source>
</reference>
<evidence type="ECO:0000313" key="2">
    <source>
        <dbReference type="EMBL" id="WMB71370.1"/>
    </source>
</evidence>
<keyword evidence="1" id="KW-0812">Transmembrane</keyword>
<dbReference type="AlphaFoldDB" id="A0AA50KA23"/>
<feature type="transmembrane region" description="Helical" evidence="1">
    <location>
        <begin position="104"/>
        <end position="124"/>
    </location>
</feature>
<sequence length="128" mass="15207">MKYKCFCKATNREDKEPRYSHNWVTAKRAMFKVYDDRVECGSWKIPFSEIESAHLYKAKQLFIPVNVLQLVTATGNYQFGFNPWANPFKFLGFEYEQSEIKLGYSIYSIVIRTLLVVYLAYLAYEKWL</sequence>
<keyword evidence="1" id="KW-0472">Membrane</keyword>
<dbReference type="RefSeq" id="WP_306682173.1">
    <property type="nucleotide sequence ID" value="NZ_CP132914.1"/>
</dbReference>
<dbReference type="EMBL" id="CP132914">
    <property type="protein sequence ID" value="WMB71370.1"/>
    <property type="molecule type" value="Genomic_DNA"/>
</dbReference>